<feature type="compositionally biased region" description="Acidic residues" evidence="2">
    <location>
        <begin position="361"/>
        <end position="371"/>
    </location>
</feature>
<name>A0A6C0IMA9_9ZZZZ</name>
<keyword evidence="1" id="KW-0175">Coiled coil</keyword>
<proteinExistence type="predicted"/>
<dbReference type="EMBL" id="MN740212">
    <property type="protein sequence ID" value="QHT93959.1"/>
    <property type="molecule type" value="Genomic_DNA"/>
</dbReference>
<protein>
    <submittedName>
        <fullName evidence="3">Uncharacterized protein</fullName>
    </submittedName>
</protein>
<accession>A0A6C0IMA9</accession>
<evidence type="ECO:0000313" key="3">
    <source>
        <dbReference type="EMBL" id="QHT93959.1"/>
    </source>
</evidence>
<feature type="compositionally biased region" description="Acidic residues" evidence="2">
    <location>
        <begin position="380"/>
        <end position="402"/>
    </location>
</feature>
<feature type="region of interest" description="Disordered" evidence="2">
    <location>
        <begin position="1"/>
        <end position="23"/>
    </location>
</feature>
<reference evidence="3" key="1">
    <citation type="journal article" date="2020" name="Nature">
        <title>Giant virus diversity and host interactions through global metagenomics.</title>
        <authorList>
            <person name="Schulz F."/>
            <person name="Roux S."/>
            <person name="Paez-Espino D."/>
            <person name="Jungbluth S."/>
            <person name="Walsh D.A."/>
            <person name="Denef V.J."/>
            <person name="McMahon K.D."/>
            <person name="Konstantinidis K.T."/>
            <person name="Eloe-Fadrosh E.A."/>
            <person name="Kyrpides N.C."/>
            <person name="Woyke T."/>
        </authorList>
    </citation>
    <scope>NUCLEOTIDE SEQUENCE</scope>
    <source>
        <strain evidence="3">GVMAG-M-3300024258-14</strain>
    </source>
</reference>
<evidence type="ECO:0000256" key="1">
    <source>
        <dbReference type="SAM" id="Coils"/>
    </source>
</evidence>
<feature type="region of interest" description="Disordered" evidence="2">
    <location>
        <begin position="357"/>
        <end position="424"/>
    </location>
</feature>
<organism evidence="3">
    <name type="scientific">viral metagenome</name>
    <dbReference type="NCBI Taxonomy" id="1070528"/>
    <lineage>
        <taxon>unclassified sequences</taxon>
        <taxon>metagenomes</taxon>
        <taxon>organismal metagenomes</taxon>
    </lineage>
</organism>
<feature type="compositionally biased region" description="Basic and acidic residues" evidence="2">
    <location>
        <begin position="403"/>
        <end position="415"/>
    </location>
</feature>
<evidence type="ECO:0000256" key="2">
    <source>
        <dbReference type="SAM" id="MobiDB-lite"/>
    </source>
</evidence>
<feature type="coiled-coil region" evidence="1">
    <location>
        <begin position="127"/>
        <end position="154"/>
    </location>
</feature>
<dbReference type="AlphaFoldDB" id="A0A6C0IMA9"/>
<sequence length="424" mass="49788">MELQEINESNTNESNTNESNINSLSEIDKGDEFDSLLISNINKFYKLKNEYESGILQKKQSLINNNNLSRKERRQLYNKFAPKCIACGCEGGTKFESHKTINGRILEAYCKCSNKCNLKINLNLGSYNIIRKSISSINDELNQLKKQIIVHKNDTLFGVIEEGSFTFETLVNNLEQLNSEYIDYFEYNTMFNDNTVSEENIRLSETELIRMINTFDDAMMSNDVLKILHNIQSNDLFIENSITFTNYFVCVYFVRNINNEINKMKNMDNYYELSSETNPLNYKKKKALLNIKELFNRIIKYKFGKIEFKKDVKENSITFMNNFANNTEINEAEDTKINDFVIDVKKVNVNLNLQRENESNNIEEDGDEVENENTIRINIDNEEEDEEEEDEDEEEDEEEDDEDYKKNPIEIGKENEMEEMEELK</sequence>